<dbReference type="STRING" id="989370.AOQ71_31275"/>
<organism evidence="1 2">
    <name type="scientific">Bradyrhizobium manausense</name>
    <dbReference type="NCBI Taxonomy" id="989370"/>
    <lineage>
        <taxon>Bacteria</taxon>
        <taxon>Pseudomonadati</taxon>
        <taxon>Pseudomonadota</taxon>
        <taxon>Alphaproteobacteria</taxon>
        <taxon>Hyphomicrobiales</taxon>
        <taxon>Nitrobacteraceae</taxon>
        <taxon>Bradyrhizobium</taxon>
    </lineage>
</organism>
<dbReference type="AlphaFoldDB" id="A0A0R3D0J2"/>
<protein>
    <submittedName>
        <fullName evidence="1">Uncharacterized protein</fullName>
    </submittedName>
</protein>
<gene>
    <name evidence="1" type="ORF">AOQ71_31275</name>
</gene>
<keyword evidence="2" id="KW-1185">Reference proteome</keyword>
<evidence type="ECO:0000313" key="2">
    <source>
        <dbReference type="Proteomes" id="UP000051936"/>
    </source>
</evidence>
<accession>A0A0R3D0J2</accession>
<reference evidence="1 2" key="1">
    <citation type="submission" date="2015-09" db="EMBL/GenBank/DDBJ databases">
        <title>Draft Genome Sequence of Bradyrhizobium manausense Strain BR 3351T, a Novel Symbiotic Nitrogen-Fixing Alphaproteobacterium Isolated from Brazilian Amazon Rain Forest.</title>
        <authorList>
            <person name="De Araujo J.L."/>
            <person name="Zilli J.E."/>
        </authorList>
    </citation>
    <scope>NUCLEOTIDE SEQUENCE [LARGE SCALE GENOMIC DNA]</scope>
    <source>
        <strain evidence="1 2">BR3351</strain>
    </source>
</reference>
<dbReference type="Proteomes" id="UP000051936">
    <property type="component" value="Unassembled WGS sequence"/>
</dbReference>
<dbReference type="EMBL" id="LJYG01000108">
    <property type="protein sequence ID" value="KRQ03219.1"/>
    <property type="molecule type" value="Genomic_DNA"/>
</dbReference>
<sequence>MAGIPDSADVDLGLVRLPANALIFPALPDPGEPLDLSKPRNPRNFSKEFARRAELIGGIRFQDFRGIHSTALLDGNIPVHRVAERAHR</sequence>
<comment type="caution">
    <text evidence="1">The sequence shown here is derived from an EMBL/GenBank/DDBJ whole genome shotgun (WGS) entry which is preliminary data.</text>
</comment>
<evidence type="ECO:0000313" key="1">
    <source>
        <dbReference type="EMBL" id="KRQ03219.1"/>
    </source>
</evidence>
<proteinExistence type="predicted"/>
<name>A0A0R3D0J2_9BRAD</name>